<evidence type="ECO:0000256" key="6">
    <source>
        <dbReference type="HAMAP-Rule" id="MF_01265"/>
    </source>
</evidence>
<dbReference type="HAMAP" id="MF_01265">
    <property type="entry name" value="NadX"/>
    <property type="match status" value="1"/>
</dbReference>
<keyword evidence="2 6" id="KW-0662">Pyridine nucleotide biosynthesis</keyword>
<dbReference type="EMBL" id="FWFJ01000001">
    <property type="protein sequence ID" value="SLN12009.1"/>
    <property type="molecule type" value="Genomic_DNA"/>
</dbReference>
<dbReference type="InterPro" id="IPR002811">
    <property type="entry name" value="Asp_DH"/>
</dbReference>
<dbReference type="SUPFAM" id="SSF55347">
    <property type="entry name" value="Glyceraldehyde-3-phosphate dehydrogenase-like, C-terminal domain"/>
    <property type="match status" value="1"/>
</dbReference>
<dbReference type="InterPro" id="IPR036291">
    <property type="entry name" value="NAD(P)-bd_dom_sf"/>
</dbReference>
<dbReference type="GO" id="GO:0016639">
    <property type="term" value="F:oxidoreductase activity, acting on the CH-NH2 group of donors, NAD or NADP as acceptor"/>
    <property type="evidence" value="ECO:0007669"/>
    <property type="project" value="UniProtKB-UniRule"/>
</dbReference>
<organism evidence="9 10">
    <name type="scientific">Roseovarius gaetbuli</name>
    <dbReference type="NCBI Taxonomy" id="1356575"/>
    <lineage>
        <taxon>Bacteria</taxon>
        <taxon>Pseudomonadati</taxon>
        <taxon>Pseudomonadota</taxon>
        <taxon>Alphaproteobacteria</taxon>
        <taxon>Rhodobacterales</taxon>
        <taxon>Roseobacteraceae</taxon>
        <taxon>Roseovarius</taxon>
    </lineage>
</organism>
<dbReference type="Gene3D" id="3.40.50.720">
    <property type="entry name" value="NAD(P)-binding Rossmann-like Domain"/>
    <property type="match status" value="1"/>
</dbReference>
<sequence length="280" mass="29018">MSRSGRDAQKGQGTKVGIAGTGAIGLRVARALDAGDIPGFHLAAISARRSERAAEVNSALATPVPVRDFAGLAEHCDVIIECLPPQLFPEITRPVLMAGKTLIVLSASQLLQHGDLIDLAEENGGKIIVPSGAMLGLDALKGAAVGTITSVSMTTRKPVAGLQGAPYLVKNGIELSGITEPVCIMSGSVLEIAREFPANVNVAAAISLAGLGPERTTLEIWADPKVTRNVHSVTVTSDSSDFTMSIEGRPSDENPATGRITAQSVIALLRQMTATLRIGT</sequence>
<feature type="domain" description="Aspartate dehydrogenase" evidence="7">
    <location>
        <begin position="178"/>
        <end position="266"/>
    </location>
</feature>
<keyword evidence="5 6" id="KW-0520">NAD</keyword>
<dbReference type="NCBIfam" id="NF009825">
    <property type="entry name" value="PRK13302.1"/>
    <property type="match status" value="1"/>
</dbReference>
<dbReference type="InterPro" id="IPR011182">
    <property type="entry name" value="L-Asp_DH"/>
</dbReference>
<comment type="miscellaneous">
    <text evidence="6">The iminoaspartate product is unstable in aqueous solution and can decompose to oxaloacetate and ammonia.</text>
</comment>
<keyword evidence="10" id="KW-1185">Reference proteome</keyword>
<dbReference type="RefSeq" id="WP_085825247.1">
    <property type="nucleotide sequence ID" value="NZ_FWFJ01000001.1"/>
</dbReference>
<dbReference type="UniPathway" id="UPA00253">
    <property type="reaction ID" value="UER00456"/>
</dbReference>
<evidence type="ECO:0000259" key="7">
    <source>
        <dbReference type="Pfam" id="PF01958"/>
    </source>
</evidence>
<proteinExistence type="inferred from homology"/>
<protein>
    <recommendedName>
        <fullName evidence="6">L-aspartate dehydrogenase</fullName>
        <ecNumber evidence="6">1.4.1.21</ecNumber>
    </recommendedName>
</protein>
<evidence type="ECO:0000259" key="8">
    <source>
        <dbReference type="Pfam" id="PF03447"/>
    </source>
</evidence>
<dbReference type="AlphaFoldDB" id="A0A1X6Y651"/>
<feature type="active site" evidence="6">
    <location>
        <position position="231"/>
    </location>
</feature>
<accession>A0A1X6Y651</accession>
<dbReference type="GO" id="GO:0051287">
    <property type="term" value="F:NAD binding"/>
    <property type="evidence" value="ECO:0007669"/>
    <property type="project" value="UniProtKB-UniRule"/>
</dbReference>
<evidence type="ECO:0000313" key="10">
    <source>
        <dbReference type="Proteomes" id="UP000194012"/>
    </source>
</evidence>
<dbReference type="GO" id="GO:0050661">
    <property type="term" value="F:NADP binding"/>
    <property type="evidence" value="ECO:0007669"/>
    <property type="project" value="UniProtKB-UniRule"/>
</dbReference>
<feature type="binding site" evidence="6">
    <location>
        <position position="133"/>
    </location>
    <ligand>
        <name>NAD(+)</name>
        <dbReference type="ChEBI" id="CHEBI:57540"/>
    </ligand>
</feature>
<comment type="catalytic activity">
    <reaction evidence="6">
        <text>L-aspartate + NADP(+) + H2O = oxaloacetate + NH4(+) + NADPH + H(+)</text>
        <dbReference type="Rhea" id="RHEA:11784"/>
        <dbReference type="ChEBI" id="CHEBI:15377"/>
        <dbReference type="ChEBI" id="CHEBI:15378"/>
        <dbReference type="ChEBI" id="CHEBI:16452"/>
        <dbReference type="ChEBI" id="CHEBI:28938"/>
        <dbReference type="ChEBI" id="CHEBI:29991"/>
        <dbReference type="ChEBI" id="CHEBI:57783"/>
        <dbReference type="ChEBI" id="CHEBI:58349"/>
        <dbReference type="EC" id="1.4.1.21"/>
    </reaction>
</comment>
<dbReference type="InterPro" id="IPR020626">
    <property type="entry name" value="Asp_DH_prok"/>
</dbReference>
<evidence type="ECO:0000256" key="5">
    <source>
        <dbReference type="ARBA" id="ARBA00023027"/>
    </source>
</evidence>
<dbReference type="OrthoDB" id="8456681at2"/>
<reference evidence="10" key="1">
    <citation type="submission" date="2017-03" db="EMBL/GenBank/DDBJ databases">
        <authorList>
            <person name="Rodrigo-Torres L."/>
            <person name="Arahal R.D."/>
            <person name="Lucena T."/>
        </authorList>
    </citation>
    <scope>NUCLEOTIDE SEQUENCE [LARGE SCALE GENOMIC DNA]</scope>
    <source>
        <strain evidence="10">CECT 8370</strain>
    </source>
</reference>
<evidence type="ECO:0000256" key="1">
    <source>
        <dbReference type="ARBA" id="ARBA00008331"/>
    </source>
</evidence>
<keyword evidence="3 6" id="KW-0521">NADP</keyword>
<dbReference type="EC" id="1.4.1.21" evidence="6"/>
<dbReference type="Pfam" id="PF01958">
    <property type="entry name" value="Asp_DH_C"/>
    <property type="match status" value="1"/>
</dbReference>
<name>A0A1X6Y651_9RHOB</name>
<dbReference type="Pfam" id="PF03447">
    <property type="entry name" value="NAD_binding_3"/>
    <property type="match status" value="1"/>
</dbReference>
<feature type="domain" description="Aspartate/homoserine dehydrogenase NAD-binding" evidence="8">
    <location>
        <begin position="20"/>
        <end position="130"/>
    </location>
</feature>
<dbReference type="SUPFAM" id="SSF51735">
    <property type="entry name" value="NAD(P)-binding Rossmann-fold domains"/>
    <property type="match status" value="1"/>
</dbReference>
<dbReference type="Gene3D" id="3.30.360.10">
    <property type="entry name" value="Dihydrodipicolinate Reductase, domain 2"/>
    <property type="match status" value="1"/>
</dbReference>
<dbReference type="GO" id="GO:0009435">
    <property type="term" value="P:NAD+ biosynthetic process"/>
    <property type="evidence" value="ECO:0007669"/>
    <property type="project" value="UniProtKB-UniRule"/>
</dbReference>
<dbReference type="GO" id="GO:0033735">
    <property type="term" value="F:aspartate dehydrogenase [NAD(P)+] activity"/>
    <property type="evidence" value="ECO:0007669"/>
    <property type="project" value="UniProtKB-EC"/>
</dbReference>
<dbReference type="InterPro" id="IPR005106">
    <property type="entry name" value="Asp/hSer_DH_NAD-bd"/>
</dbReference>
<dbReference type="PANTHER" id="PTHR31873:SF6">
    <property type="entry name" value="ASPARTATE DEHYDROGENASE DOMAIN-CONTAINING PROTEIN"/>
    <property type="match status" value="1"/>
</dbReference>
<dbReference type="PIRSF" id="PIRSF005227">
    <property type="entry name" value="Asp_dh_NAD_syn"/>
    <property type="match status" value="1"/>
</dbReference>
<gene>
    <name evidence="6 9" type="primary">nadX</name>
    <name evidence="9" type="ORF">ROG8370_00239</name>
</gene>
<comment type="catalytic activity">
    <reaction evidence="6">
        <text>L-aspartate + NAD(+) + H2O = oxaloacetate + NH4(+) + NADH + H(+)</text>
        <dbReference type="Rhea" id="RHEA:11788"/>
        <dbReference type="ChEBI" id="CHEBI:15377"/>
        <dbReference type="ChEBI" id="CHEBI:15378"/>
        <dbReference type="ChEBI" id="CHEBI:16452"/>
        <dbReference type="ChEBI" id="CHEBI:28938"/>
        <dbReference type="ChEBI" id="CHEBI:29991"/>
        <dbReference type="ChEBI" id="CHEBI:57540"/>
        <dbReference type="ChEBI" id="CHEBI:57945"/>
        <dbReference type="EC" id="1.4.1.21"/>
    </reaction>
</comment>
<comment type="pathway">
    <text evidence="6">Cofactor biosynthesis; NAD(+) biosynthesis; iminoaspartate from L-aspartate (dehydrogenase route): step 1/1.</text>
</comment>
<comment type="similarity">
    <text evidence="1 6">Belongs to the L-aspartate dehydrogenase family.</text>
</comment>
<keyword evidence="4 6" id="KW-0560">Oxidoreductase</keyword>
<evidence type="ECO:0000256" key="4">
    <source>
        <dbReference type="ARBA" id="ARBA00023002"/>
    </source>
</evidence>
<evidence type="ECO:0000313" key="9">
    <source>
        <dbReference type="EMBL" id="SLN12009.1"/>
    </source>
</evidence>
<comment type="function">
    <text evidence="6">Specifically catalyzes the NAD or NADP-dependent dehydrogenation of L-aspartate to iminoaspartate.</text>
</comment>
<evidence type="ECO:0000256" key="3">
    <source>
        <dbReference type="ARBA" id="ARBA00022857"/>
    </source>
</evidence>
<feature type="binding site" evidence="6">
    <location>
        <position position="201"/>
    </location>
    <ligand>
        <name>NAD(+)</name>
        <dbReference type="ChEBI" id="CHEBI:57540"/>
    </ligand>
</feature>
<dbReference type="Proteomes" id="UP000194012">
    <property type="component" value="Unassembled WGS sequence"/>
</dbReference>
<dbReference type="PANTHER" id="PTHR31873">
    <property type="entry name" value="L-ASPARTATE DEHYDROGENASE-RELATED"/>
    <property type="match status" value="1"/>
</dbReference>
<evidence type="ECO:0000256" key="2">
    <source>
        <dbReference type="ARBA" id="ARBA00022642"/>
    </source>
</evidence>